<name>A0A9X5BEF0_9FIRM</name>
<comment type="caution">
    <text evidence="1">The sequence shown here is derived from an EMBL/GenBank/DDBJ whole genome shotgun (WGS) entry which is preliminary data.</text>
</comment>
<gene>
    <name evidence="1" type="ORF">D5281_06330</name>
</gene>
<dbReference type="InterPro" id="IPR036390">
    <property type="entry name" value="WH_DNA-bd_sf"/>
</dbReference>
<dbReference type="Gene3D" id="1.10.10.10">
    <property type="entry name" value="Winged helix-like DNA-binding domain superfamily/Winged helix DNA-binding domain"/>
    <property type="match status" value="1"/>
</dbReference>
<evidence type="ECO:0000313" key="1">
    <source>
        <dbReference type="EMBL" id="NBJ92219.1"/>
    </source>
</evidence>
<dbReference type="Proteomes" id="UP001154420">
    <property type="component" value="Unassembled WGS sequence"/>
</dbReference>
<protein>
    <submittedName>
        <fullName evidence="1">Uncharacterized protein</fullName>
    </submittedName>
</protein>
<sequence>MTKFSLAILNVLNDNDVETPSKALCVSQILSLMEEKQRKSYSTVYRHLCNMEHLGYVKCGLVDGLASTYFITDSGKSFCKAQI</sequence>
<reference evidence="1" key="1">
    <citation type="submission" date="2018-09" db="EMBL/GenBank/DDBJ databases">
        <title>Murine metabolic-syndrome-specific gut microbial biobank.</title>
        <authorList>
            <person name="Liu C."/>
        </authorList>
    </citation>
    <scope>NUCLEOTIDE SEQUENCE</scope>
    <source>
        <strain evidence="1">D42-62</strain>
    </source>
</reference>
<dbReference type="SUPFAM" id="SSF46785">
    <property type="entry name" value="Winged helix' DNA-binding domain"/>
    <property type="match status" value="1"/>
</dbReference>
<dbReference type="InterPro" id="IPR036388">
    <property type="entry name" value="WH-like_DNA-bd_sf"/>
</dbReference>
<keyword evidence="2" id="KW-1185">Reference proteome</keyword>
<proteinExistence type="predicted"/>
<evidence type="ECO:0000313" key="2">
    <source>
        <dbReference type="Proteomes" id="UP001154420"/>
    </source>
</evidence>
<dbReference type="AlphaFoldDB" id="A0A9X5BEF0"/>
<dbReference type="EMBL" id="QZDT01000006">
    <property type="protein sequence ID" value="NBJ92219.1"/>
    <property type="molecule type" value="Genomic_DNA"/>
</dbReference>
<organism evidence="1 2">
    <name type="scientific">Parablautia muri</name>
    <dbReference type="NCBI Taxonomy" id="2320879"/>
    <lineage>
        <taxon>Bacteria</taxon>
        <taxon>Bacillati</taxon>
        <taxon>Bacillota</taxon>
        <taxon>Clostridia</taxon>
        <taxon>Lachnospirales</taxon>
        <taxon>Lachnospiraceae</taxon>
        <taxon>Parablautia</taxon>
    </lineage>
</organism>
<accession>A0A9X5BEF0</accession>